<reference evidence="3" key="1">
    <citation type="journal article" date="2008" name="Insect Biochem. Mol. Biol.">
        <title>The genome of a lepidopteran model insect, the silkworm Bombyx mori.</title>
        <authorList>
            <consortium name="International Silkworm Genome Consortium"/>
        </authorList>
    </citation>
    <scope>NUCLEOTIDE SEQUENCE [LARGE SCALE GENOMIC DNA]</scope>
    <source>
        <strain evidence="3">p50T</strain>
    </source>
</reference>
<dbReference type="EnsemblMetazoa" id="XM_021350465.2">
    <property type="protein sequence ID" value="XP_021206140.1"/>
    <property type="gene ID" value="LOC101735804"/>
</dbReference>
<keyword evidence="3" id="KW-1185">Reference proteome</keyword>
<dbReference type="Proteomes" id="UP000005204">
    <property type="component" value="Unassembled WGS sequence"/>
</dbReference>
<evidence type="ECO:0000256" key="1">
    <source>
        <dbReference type="SAM" id="MobiDB-lite"/>
    </source>
</evidence>
<accession>A0A8R2DLZ9</accession>
<proteinExistence type="predicted"/>
<protein>
    <submittedName>
        <fullName evidence="2">Uncharacterized protein</fullName>
    </submittedName>
</protein>
<dbReference type="GeneID" id="101735804"/>
<dbReference type="RefSeq" id="XP_021206141.1">
    <property type="nucleotide sequence ID" value="XM_021350466.3"/>
</dbReference>
<sequence>MDFIRRRTKKVIIHVPYKLKKIKHTHTVYKTIHHHHTHHDPNSDYNLSPSEEHEHFHHVHLHEEPPTGQYNQPIPGVEIPEFLPDDDLLSPLDIPDIPNEIRGLTPRLPMSLYKLKNIKRDD</sequence>
<evidence type="ECO:0000313" key="3">
    <source>
        <dbReference type="Proteomes" id="UP000005204"/>
    </source>
</evidence>
<dbReference type="RefSeq" id="XP_021206140.1">
    <property type="nucleotide sequence ID" value="XM_021350465.3"/>
</dbReference>
<evidence type="ECO:0000313" key="2">
    <source>
        <dbReference type="EnsemblMetazoa" id="XP_021206140.1"/>
    </source>
</evidence>
<feature type="region of interest" description="Disordered" evidence="1">
    <location>
        <begin position="33"/>
        <end position="77"/>
    </location>
</feature>
<reference evidence="2" key="2">
    <citation type="submission" date="2022-06" db="UniProtKB">
        <authorList>
            <consortium name="EnsemblMetazoa"/>
        </authorList>
    </citation>
    <scope>IDENTIFICATION</scope>
    <source>
        <strain evidence="2">p50T (Dazao)</strain>
    </source>
</reference>
<dbReference type="RefSeq" id="XP_021206139.1">
    <property type="nucleotide sequence ID" value="XM_021350464.3"/>
</dbReference>
<organism evidence="2 3">
    <name type="scientific">Bombyx mori</name>
    <name type="common">Silk moth</name>
    <dbReference type="NCBI Taxonomy" id="7091"/>
    <lineage>
        <taxon>Eukaryota</taxon>
        <taxon>Metazoa</taxon>
        <taxon>Ecdysozoa</taxon>
        <taxon>Arthropoda</taxon>
        <taxon>Hexapoda</taxon>
        <taxon>Insecta</taxon>
        <taxon>Pterygota</taxon>
        <taxon>Neoptera</taxon>
        <taxon>Endopterygota</taxon>
        <taxon>Lepidoptera</taxon>
        <taxon>Glossata</taxon>
        <taxon>Ditrysia</taxon>
        <taxon>Bombycoidea</taxon>
        <taxon>Bombycidae</taxon>
        <taxon>Bombycinae</taxon>
        <taxon>Bombyx</taxon>
    </lineage>
</organism>
<dbReference type="EnsemblMetazoa" id="XM_021350464.2">
    <property type="protein sequence ID" value="XP_021206139.1"/>
    <property type="gene ID" value="LOC101735804"/>
</dbReference>
<dbReference type="EnsemblMetazoa" id="XM_021350466.2">
    <property type="protein sequence ID" value="XP_021206141.1"/>
    <property type="gene ID" value="LOC101735804"/>
</dbReference>
<name>A0A8R2DLZ9_BOMMO</name>
<dbReference type="AlphaFoldDB" id="A0A8R2DLZ9"/>
<feature type="compositionally biased region" description="Basic and acidic residues" evidence="1">
    <location>
        <begin position="50"/>
        <end position="65"/>
    </location>
</feature>